<evidence type="ECO:0000256" key="9">
    <source>
        <dbReference type="ARBA" id="ARBA00023118"/>
    </source>
</evidence>
<dbReference type="SUPFAM" id="SSF109604">
    <property type="entry name" value="HD-domain/PDEase-like"/>
    <property type="match status" value="1"/>
</dbReference>
<dbReference type="Gene3D" id="1.10.3210.30">
    <property type="match status" value="1"/>
</dbReference>
<gene>
    <name evidence="13" type="primary">cas3</name>
    <name evidence="13" type="ORF">KTH90_07920</name>
</gene>
<keyword evidence="4" id="KW-0479">Metal-binding</keyword>
<dbReference type="InterPro" id="IPR027417">
    <property type="entry name" value="P-loop_NTPase"/>
</dbReference>
<keyword evidence="3" id="KW-0540">Nuclease</keyword>
<evidence type="ECO:0000256" key="4">
    <source>
        <dbReference type="ARBA" id="ARBA00022723"/>
    </source>
</evidence>
<evidence type="ECO:0000313" key="14">
    <source>
        <dbReference type="Proteomes" id="UP001314681"/>
    </source>
</evidence>
<dbReference type="InterPro" id="IPR038257">
    <property type="entry name" value="CRISPR-assoc_Cas3_HD_sf"/>
</dbReference>
<evidence type="ECO:0000256" key="6">
    <source>
        <dbReference type="ARBA" id="ARBA00022801"/>
    </source>
</evidence>
<dbReference type="RefSeq" id="WP_238726605.1">
    <property type="nucleotide sequence ID" value="NZ_JAHQCX010000004.1"/>
</dbReference>
<dbReference type="Pfam" id="PF01966">
    <property type="entry name" value="HD"/>
    <property type="match status" value="1"/>
</dbReference>
<keyword evidence="8" id="KW-0067">ATP-binding</keyword>
<feature type="domain" description="Helicase C-terminal" evidence="11">
    <location>
        <begin position="472"/>
        <end position="629"/>
    </location>
</feature>
<dbReference type="Proteomes" id="UP001314681">
    <property type="component" value="Unassembled WGS sequence"/>
</dbReference>
<evidence type="ECO:0000256" key="7">
    <source>
        <dbReference type="ARBA" id="ARBA00022806"/>
    </source>
</evidence>
<organism evidence="13 14">
    <name type="scientific">Diplocloster modestus</name>
    <dbReference type="NCBI Taxonomy" id="2850322"/>
    <lineage>
        <taxon>Bacteria</taxon>
        <taxon>Bacillati</taxon>
        <taxon>Bacillota</taxon>
        <taxon>Clostridia</taxon>
        <taxon>Lachnospirales</taxon>
        <taxon>Lachnospiraceae</taxon>
        <taxon>Diplocloster</taxon>
    </lineage>
</organism>
<keyword evidence="9" id="KW-0051">Antiviral defense</keyword>
<evidence type="ECO:0000256" key="5">
    <source>
        <dbReference type="ARBA" id="ARBA00022741"/>
    </source>
</evidence>
<dbReference type="PROSITE" id="PS51192">
    <property type="entry name" value="HELICASE_ATP_BIND_1"/>
    <property type="match status" value="1"/>
</dbReference>
<evidence type="ECO:0000256" key="1">
    <source>
        <dbReference type="ARBA" id="ARBA00006847"/>
    </source>
</evidence>
<dbReference type="InterPro" id="IPR011545">
    <property type="entry name" value="DEAD/DEAH_box_helicase_dom"/>
</dbReference>
<dbReference type="SMART" id="SM00487">
    <property type="entry name" value="DEXDc"/>
    <property type="match status" value="1"/>
</dbReference>
<dbReference type="CDD" id="cd17930">
    <property type="entry name" value="DEXHc_cas3"/>
    <property type="match status" value="1"/>
</dbReference>
<keyword evidence="14" id="KW-1185">Reference proteome</keyword>
<evidence type="ECO:0000256" key="8">
    <source>
        <dbReference type="ARBA" id="ARBA00022840"/>
    </source>
</evidence>
<evidence type="ECO:0000259" key="10">
    <source>
        <dbReference type="PROSITE" id="PS51192"/>
    </source>
</evidence>
<accession>A0ABS6K5Y1</accession>
<dbReference type="SUPFAM" id="SSF52540">
    <property type="entry name" value="P-loop containing nucleoside triphosphate hydrolases"/>
    <property type="match status" value="1"/>
</dbReference>
<dbReference type="Pfam" id="PF22590">
    <property type="entry name" value="Cas3-like_C_2"/>
    <property type="match status" value="1"/>
</dbReference>
<evidence type="ECO:0000256" key="3">
    <source>
        <dbReference type="ARBA" id="ARBA00022722"/>
    </source>
</evidence>
<keyword evidence="7" id="KW-0347">Helicase</keyword>
<dbReference type="PROSITE" id="PS51643">
    <property type="entry name" value="HD_CAS3"/>
    <property type="match status" value="1"/>
</dbReference>
<dbReference type="InterPro" id="IPR054712">
    <property type="entry name" value="Cas3-like_dom"/>
</dbReference>
<dbReference type="EMBL" id="JAHQCX010000004">
    <property type="protein sequence ID" value="MBU9725939.1"/>
    <property type="molecule type" value="Genomic_DNA"/>
</dbReference>
<comment type="similarity">
    <text evidence="1">In the N-terminal section; belongs to the CRISPR-associated nuclease Cas3-HD family.</text>
</comment>
<dbReference type="InterPro" id="IPR006674">
    <property type="entry name" value="HD_domain"/>
</dbReference>
<dbReference type="CDD" id="cd09641">
    <property type="entry name" value="Cas3''_I"/>
    <property type="match status" value="1"/>
</dbReference>
<evidence type="ECO:0000313" key="13">
    <source>
        <dbReference type="EMBL" id="MBU9725939.1"/>
    </source>
</evidence>
<dbReference type="NCBIfam" id="TIGR01596">
    <property type="entry name" value="cas3_HD"/>
    <property type="match status" value="1"/>
</dbReference>
<dbReference type="NCBIfam" id="TIGR01587">
    <property type="entry name" value="cas3_core"/>
    <property type="match status" value="1"/>
</dbReference>
<dbReference type="PANTHER" id="PTHR24031">
    <property type="entry name" value="RNA HELICASE"/>
    <property type="match status" value="1"/>
</dbReference>
<keyword evidence="6" id="KW-0378">Hydrolase</keyword>
<dbReference type="InterPro" id="IPR006474">
    <property type="entry name" value="Helicase_Cas3_CRISPR-ass_core"/>
</dbReference>
<feature type="domain" description="Helicase ATP-binding" evidence="10">
    <location>
        <begin position="254"/>
        <end position="441"/>
    </location>
</feature>
<evidence type="ECO:0000259" key="11">
    <source>
        <dbReference type="PROSITE" id="PS51194"/>
    </source>
</evidence>
<evidence type="ECO:0000259" key="12">
    <source>
        <dbReference type="PROSITE" id="PS51643"/>
    </source>
</evidence>
<dbReference type="PROSITE" id="PS51194">
    <property type="entry name" value="HELICASE_CTER"/>
    <property type="match status" value="1"/>
</dbReference>
<feature type="domain" description="HD Cas3-type" evidence="12">
    <location>
        <begin position="8"/>
        <end position="200"/>
    </location>
</feature>
<name>A0ABS6K5Y1_9FIRM</name>
<comment type="caution">
    <text evidence="13">The sequence shown here is derived from an EMBL/GenBank/DDBJ whole genome shotgun (WGS) entry which is preliminary data.</text>
</comment>
<dbReference type="Gene3D" id="3.40.50.300">
    <property type="entry name" value="P-loop containing nucleotide triphosphate hydrolases"/>
    <property type="match status" value="2"/>
</dbReference>
<protein>
    <submittedName>
        <fullName evidence="13">CRISPR-associated helicase Cas3</fullName>
    </submittedName>
</protein>
<dbReference type="InterPro" id="IPR006483">
    <property type="entry name" value="CRISPR-assoc_Cas3_HD"/>
</dbReference>
<proteinExistence type="inferred from homology"/>
<comment type="similarity">
    <text evidence="2">In the central section; belongs to the CRISPR-associated helicase Cas3 family.</text>
</comment>
<sequence>MIAHIVKSTQKEQSIPDHLKETGELAWIIGIPLRIPHLAKLTAYFHDLGKWRIRFESYLRAAVENPQSAIRGSVNHSSAGAIYIHRRFNKNGELEKITEQVICTAILSHHGLMDCLSVDGKDIFHRRLEENTDALEYSEILENFEKDDLSELPFDAWFQEAVKEVGAYLKETDLVHISKDFALAMLERMLLSILIDADRLNTAAFTGNRQEKEVRTRAPKWKEPLHNLDLYMKKLPKTNKINTYRNQVSEECFSFAENGTGIYILQVPTGGGKTLSSMRYALRHAQHTGKKRIFYIAPYISVLEQNSKEYRDVLQKEDWILEHHSNVIPEDRDLEKQTELGRYKHLTENWDQKIIMTTFVQFLNALFSGSTQAVRRFHNLSDAVIIIDEIQSLPLRMIEPFNMAMNILNQLFHTTVVLCSATQPLLGKVSNPIHLSDPASIISSPENLFRDLKRTVIKPLKGPYDAGRTAELVEEILKKKRNVLVILNTKAAARRVYQAVCARNKDSDRPVAIMHLSNIMAPEHRIDFIREMRRKLLDEEPFVCISTSLIEAGVDISFQSVVRSYAGLESIAQAAGRCNRNAEAEDGAGVVYVIRCTEENLGQLEEIETGGNISKVLIPEFTKRETDPLAPRAMHEYYTRYYGRADAAQKMKYLMEEIGTNLVELLENNPQGCRAYRTKQGILPDLAMKQAFKTAGDRFEAIESNTAGILVPYKKGKDFIHILNKEAAPEQLPGLLKKAQRYTVNLFPYQIEELLKKNALIVLLNGNVLALKEEYYDLALGIVTEGRAKD</sequence>
<dbReference type="InterPro" id="IPR014001">
    <property type="entry name" value="Helicase_ATP-bd"/>
</dbReference>
<dbReference type="Pfam" id="PF00270">
    <property type="entry name" value="DEAD"/>
    <property type="match status" value="1"/>
</dbReference>
<reference evidence="13 14" key="1">
    <citation type="submission" date="2021-06" db="EMBL/GenBank/DDBJ databases">
        <title>Description of novel taxa of the family Lachnospiraceae.</title>
        <authorList>
            <person name="Chaplin A.V."/>
            <person name="Sokolova S.R."/>
            <person name="Pikina A.P."/>
            <person name="Korzhanova M."/>
            <person name="Belova V."/>
            <person name="Korostin D."/>
            <person name="Efimov B.A."/>
        </authorList>
    </citation>
    <scope>NUCLEOTIDE SEQUENCE [LARGE SCALE GENOMIC DNA]</scope>
    <source>
        <strain evidence="13 14">ASD4241</strain>
    </source>
</reference>
<evidence type="ECO:0000256" key="2">
    <source>
        <dbReference type="ARBA" id="ARBA00009046"/>
    </source>
</evidence>
<keyword evidence="5" id="KW-0547">Nucleotide-binding</keyword>
<dbReference type="InterPro" id="IPR001650">
    <property type="entry name" value="Helicase_C-like"/>
</dbReference>